<reference evidence="11 12" key="1">
    <citation type="journal article" date="2013" name="BMC Genomics">
        <title>Genome sequence and analysis of methylotrophic yeast Hansenula polymorpha DL1.</title>
        <authorList>
            <person name="Ravin N.V."/>
            <person name="Eldarov M.A."/>
            <person name="Kadnikov V.V."/>
            <person name="Beletsky A.V."/>
            <person name="Schneider J."/>
            <person name="Mardanova E.S."/>
            <person name="Smekalova E.M."/>
            <person name="Zvereva M.I."/>
            <person name="Dontsova O.A."/>
            <person name="Mardanov A.V."/>
            <person name="Skryabin K.G."/>
        </authorList>
    </citation>
    <scope>NUCLEOTIDE SEQUENCE [LARGE SCALE GENOMIC DNA]</scope>
    <source>
        <strain evidence="12">ATCC 26012 / BCRC 20466 / JCM 22074 / NRRL Y-7560 / DL-1</strain>
    </source>
</reference>
<evidence type="ECO:0000256" key="3">
    <source>
        <dbReference type="ARBA" id="ARBA00022737"/>
    </source>
</evidence>
<dbReference type="RefSeq" id="XP_013934386.1">
    <property type="nucleotide sequence ID" value="XM_014078911.1"/>
</dbReference>
<dbReference type="InterPro" id="IPR013087">
    <property type="entry name" value="Znf_C2H2_type"/>
</dbReference>
<dbReference type="eggNOG" id="KOG1721">
    <property type="taxonomic scope" value="Eukaryota"/>
</dbReference>
<keyword evidence="9" id="KW-0812">Transmembrane</keyword>
<feature type="compositionally biased region" description="Low complexity" evidence="8">
    <location>
        <begin position="640"/>
        <end position="651"/>
    </location>
</feature>
<keyword evidence="9" id="KW-1133">Transmembrane helix</keyword>
<comment type="subcellular location">
    <subcellularLocation>
        <location evidence="1">Nucleus</location>
    </subcellularLocation>
</comment>
<dbReference type="OMA" id="KNFLHNA"/>
<evidence type="ECO:0000256" key="9">
    <source>
        <dbReference type="SAM" id="Phobius"/>
    </source>
</evidence>
<evidence type="ECO:0000256" key="6">
    <source>
        <dbReference type="ARBA" id="ARBA00023242"/>
    </source>
</evidence>
<sequence length="926" mass="105158">MTKRYICQFCARSFSRSEHKLRHERSHTKEKPFQCSICKNGFVRRDLLQRHLRTVHGLVLKHSIDGNISTNDDLLKSPSAANGGSGEIVSTNLQFSALPTSPSDLDQVEDNAAILAEKTVVSLLTLSNRFRHLNMELKNSITNYIIVFGSSKKWQEDLPSTNINKLLAINELDEMLYLVVCLGACQINEFEDAITMFNKSWEIIIDKISNSKINYNSGEIFNRFVDNLIILGYIYLNYFINFSNSSKYSYEQLYKKIAIPIDVLFEYLNNIISTHMANRDGQPQGTSAPSKLPSDIADHSSRRGLEPFIYWNAYLLLSHYSFVFNKSPSSLHLYLLNKCLPEEQLTDQSGSDETLGQLITNLSVISGSFQNFVNHDDLTLKEKAIICGLMNELQMVKFNETNKLSKNVILQQGLFKDNKNFLHNAIILANKNFNVSGKLASNCDDEFIRLLSIVKRKLLINCPLKFTDLLSNYLIIPKSEYNWTLLALTLKEFIFETESLINDKNFLNNDKPIIEFDLSKMINLLGIEASNSNAAPELTDEEIYKNIHNFISTPFNYNFLINNNLGITLLPCLLLALILNENSLMFHRKSLNLPVNNLIMVEFIIGNFLMLIRILNFYRKRYFIDLSNPLEKSWISRNTSNPPDASNNANASEDEEQGDEEEDESIILSVIFYVINELGRKYTYTPPVAGERRRANSISIGEFSNNNEKMKKMMSSKENKHGSDKPEDTLKAQITSDIKFQNIMKNVHSSFLCWLKLYRSDFTQLEQFINVLGKVLENDIYLRLQNQKAGGSPHNLDVFNLISSHPQPNPETQFFGSPITTFGQRAPPSTSNDTGYYQQHSDLYGQQKLPSFVGQHLQGSLSPPGTNPILINKDDDRILLPPINQSNRQLPNPFRATAASKPGLAGTEGLSELIQAASTVVEQDKK</sequence>
<dbReference type="GO" id="GO:0000978">
    <property type="term" value="F:RNA polymerase II cis-regulatory region sequence-specific DNA binding"/>
    <property type="evidence" value="ECO:0007669"/>
    <property type="project" value="InterPro"/>
</dbReference>
<feature type="domain" description="C2H2-type" evidence="10">
    <location>
        <begin position="5"/>
        <end position="32"/>
    </location>
</feature>
<keyword evidence="4 7" id="KW-0863">Zinc-finger</keyword>
<evidence type="ECO:0000256" key="1">
    <source>
        <dbReference type="ARBA" id="ARBA00004123"/>
    </source>
</evidence>
<dbReference type="PANTHER" id="PTHR40626">
    <property type="entry name" value="MIP31509P"/>
    <property type="match status" value="1"/>
</dbReference>
<feature type="domain" description="C2H2-type" evidence="10">
    <location>
        <begin position="33"/>
        <end position="56"/>
    </location>
</feature>
<evidence type="ECO:0000256" key="7">
    <source>
        <dbReference type="PROSITE-ProRule" id="PRU00042"/>
    </source>
</evidence>
<dbReference type="OrthoDB" id="654211at2759"/>
<dbReference type="Proteomes" id="UP000008673">
    <property type="component" value="Unassembled WGS sequence"/>
</dbReference>
<evidence type="ECO:0000256" key="8">
    <source>
        <dbReference type="SAM" id="MobiDB-lite"/>
    </source>
</evidence>
<comment type="caution">
    <text evidence="11">The sequence shown here is derived from an EMBL/GenBank/DDBJ whole genome shotgun (WGS) entry which is preliminary data.</text>
</comment>
<dbReference type="InterPro" id="IPR036236">
    <property type="entry name" value="Znf_C2H2_sf"/>
</dbReference>
<keyword evidence="5" id="KW-0862">Zinc</keyword>
<dbReference type="AlphaFoldDB" id="W1QF34"/>
<dbReference type="SMART" id="SM00355">
    <property type="entry name" value="ZnF_C2H2"/>
    <property type="match status" value="2"/>
</dbReference>
<keyword evidence="9" id="KW-0472">Membrane</keyword>
<accession>W1QF34</accession>
<dbReference type="GeneID" id="25773557"/>
<gene>
    <name evidence="11" type="ORF">HPODL_04127</name>
</gene>
<evidence type="ECO:0000256" key="2">
    <source>
        <dbReference type="ARBA" id="ARBA00022723"/>
    </source>
</evidence>
<dbReference type="InterPro" id="IPR051059">
    <property type="entry name" value="VerF-like"/>
</dbReference>
<keyword evidence="12" id="KW-1185">Reference proteome</keyword>
<keyword evidence="6" id="KW-0539">Nucleus</keyword>
<dbReference type="GO" id="GO:0008270">
    <property type="term" value="F:zinc ion binding"/>
    <property type="evidence" value="ECO:0007669"/>
    <property type="project" value="UniProtKB-KW"/>
</dbReference>
<feature type="transmembrane region" description="Helical" evidence="9">
    <location>
        <begin position="599"/>
        <end position="618"/>
    </location>
</feature>
<dbReference type="GO" id="GO:0000785">
    <property type="term" value="C:chromatin"/>
    <property type="evidence" value="ECO:0007669"/>
    <property type="project" value="TreeGrafter"/>
</dbReference>
<dbReference type="Gene3D" id="3.30.160.60">
    <property type="entry name" value="Classic Zinc Finger"/>
    <property type="match status" value="2"/>
</dbReference>
<feature type="transmembrane region" description="Helical" evidence="9">
    <location>
        <begin position="559"/>
        <end position="579"/>
    </location>
</feature>
<dbReference type="KEGG" id="opa:HPODL_04127"/>
<dbReference type="PROSITE" id="PS00028">
    <property type="entry name" value="ZINC_FINGER_C2H2_1"/>
    <property type="match status" value="2"/>
</dbReference>
<feature type="region of interest" description="Disordered" evidence="8">
    <location>
        <begin position="635"/>
        <end position="662"/>
    </location>
</feature>
<evidence type="ECO:0000256" key="4">
    <source>
        <dbReference type="ARBA" id="ARBA00022771"/>
    </source>
</evidence>
<dbReference type="EMBL" id="AEOI02000008">
    <property type="protein sequence ID" value="ESW98503.1"/>
    <property type="molecule type" value="Genomic_DNA"/>
</dbReference>
<dbReference type="HOGENOM" id="CLU_317625_0_0_1"/>
<evidence type="ECO:0000259" key="10">
    <source>
        <dbReference type="PROSITE" id="PS50157"/>
    </source>
</evidence>
<organism evidence="11 12">
    <name type="scientific">Ogataea parapolymorpha (strain ATCC 26012 / BCRC 20466 / JCM 22074 / NRRL Y-7560 / DL-1)</name>
    <name type="common">Yeast</name>
    <name type="synonym">Hansenula polymorpha</name>
    <dbReference type="NCBI Taxonomy" id="871575"/>
    <lineage>
        <taxon>Eukaryota</taxon>
        <taxon>Fungi</taxon>
        <taxon>Dikarya</taxon>
        <taxon>Ascomycota</taxon>
        <taxon>Saccharomycotina</taxon>
        <taxon>Pichiomycetes</taxon>
        <taxon>Pichiales</taxon>
        <taxon>Pichiaceae</taxon>
        <taxon>Ogataea</taxon>
    </lineage>
</organism>
<evidence type="ECO:0000256" key="5">
    <source>
        <dbReference type="ARBA" id="ARBA00022833"/>
    </source>
</evidence>
<dbReference type="SUPFAM" id="SSF57667">
    <property type="entry name" value="beta-beta-alpha zinc fingers"/>
    <property type="match status" value="1"/>
</dbReference>
<evidence type="ECO:0000313" key="11">
    <source>
        <dbReference type="EMBL" id="ESW98503.1"/>
    </source>
</evidence>
<protein>
    <submittedName>
        <fullName evidence="11">Zinc finger protein</fullName>
    </submittedName>
</protein>
<dbReference type="GO" id="GO:0000981">
    <property type="term" value="F:DNA-binding transcription factor activity, RNA polymerase II-specific"/>
    <property type="evidence" value="ECO:0007669"/>
    <property type="project" value="InterPro"/>
</dbReference>
<keyword evidence="3" id="KW-0677">Repeat</keyword>
<dbReference type="PANTHER" id="PTHR40626:SF34">
    <property type="entry name" value="ZINC FINGER PROTEIN YGR067C"/>
    <property type="match status" value="1"/>
</dbReference>
<evidence type="ECO:0000313" key="12">
    <source>
        <dbReference type="Proteomes" id="UP000008673"/>
    </source>
</evidence>
<dbReference type="STRING" id="871575.W1QF34"/>
<dbReference type="PROSITE" id="PS50157">
    <property type="entry name" value="ZINC_FINGER_C2H2_2"/>
    <property type="match status" value="2"/>
</dbReference>
<keyword evidence="2" id="KW-0479">Metal-binding</keyword>
<proteinExistence type="predicted"/>
<feature type="compositionally biased region" description="Acidic residues" evidence="8">
    <location>
        <begin position="652"/>
        <end position="662"/>
    </location>
</feature>
<dbReference type="Pfam" id="PF00096">
    <property type="entry name" value="zf-C2H2"/>
    <property type="match status" value="1"/>
</dbReference>
<name>W1QF34_OGAPD</name>
<dbReference type="GO" id="GO:0005634">
    <property type="term" value="C:nucleus"/>
    <property type="evidence" value="ECO:0007669"/>
    <property type="project" value="UniProtKB-SubCell"/>
</dbReference>